<dbReference type="Proteomes" id="UP000645390">
    <property type="component" value="Unassembled WGS sequence"/>
</dbReference>
<dbReference type="SUPFAM" id="SSF46785">
    <property type="entry name" value="Winged helix' DNA-binding domain"/>
    <property type="match status" value="1"/>
</dbReference>
<dbReference type="InterPro" id="IPR036388">
    <property type="entry name" value="WH-like_DNA-bd_sf"/>
</dbReference>
<keyword evidence="2" id="KW-0238">DNA-binding</keyword>
<dbReference type="EMBL" id="BMDJ01000002">
    <property type="protein sequence ID" value="GGI23433.1"/>
    <property type="molecule type" value="Genomic_DNA"/>
</dbReference>
<dbReference type="PANTHER" id="PTHR33204">
    <property type="entry name" value="TRANSCRIPTIONAL REGULATOR, MARR FAMILY"/>
    <property type="match status" value="1"/>
</dbReference>
<evidence type="ECO:0000256" key="1">
    <source>
        <dbReference type="ARBA" id="ARBA00023015"/>
    </source>
</evidence>
<dbReference type="PROSITE" id="PS51118">
    <property type="entry name" value="HTH_HXLR"/>
    <property type="match status" value="1"/>
</dbReference>
<keyword evidence="6" id="KW-1185">Reference proteome</keyword>
<protein>
    <submittedName>
        <fullName evidence="5">Transcriptional regulator</fullName>
    </submittedName>
</protein>
<feature type="domain" description="HTH hxlR-type" evidence="4">
    <location>
        <begin position="11"/>
        <end position="114"/>
    </location>
</feature>
<dbReference type="Pfam" id="PF01638">
    <property type="entry name" value="HxlR"/>
    <property type="match status" value="1"/>
</dbReference>
<evidence type="ECO:0000256" key="3">
    <source>
        <dbReference type="ARBA" id="ARBA00023163"/>
    </source>
</evidence>
<dbReference type="InterPro" id="IPR036390">
    <property type="entry name" value="WH_DNA-bd_sf"/>
</dbReference>
<evidence type="ECO:0000313" key="6">
    <source>
        <dbReference type="Proteomes" id="UP000645390"/>
    </source>
</evidence>
<comment type="caution">
    <text evidence="5">The sequence shown here is derived from an EMBL/GenBank/DDBJ whole genome shotgun (WGS) entry which is preliminary data.</text>
</comment>
<dbReference type="PANTHER" id="PTHR33204:SF29">
    <property type="entry name" value="TRANSCRIPTIONAL REGULATOR"/>
    <property type="match status" value="1"/>
</dbReference>
<dbReference type="Gene3D" id="1.10.10.10">
    <property type="entry name" value="Winged helix-like DNA-binding domain superfamily/Winged helix DNA-binding domain"/>
    <property type="match status" value="1"/>
</dbReference>
<evidence type="ECO:0000256" key="2">
    <source>
        <dbReference type="ARBA" id="ARBA00023125"/>
    </source>
</evidence>
<organism evidence="5 6">
    <name type="scientific">Pedobacter mendelii</name>
    <dbReference type="NCBI Taxonomy" id="1908240"/>
    <lineage>
        <taxon>Bacteria</taxon>
        <taxon>Pseudomonadati</taxon>
        <taxon>Bacteroidota</taxon>
        <taxon>Sphingobacteriia</taxon>
        <taxon>Sphingobacteriales</taxon>
        <taxon>Sphingobacteriaceae</taxon>
        <taxon>Pedobacter</taxon>
    </lineage>
</organism>
<name>A0ABQ2BG79_9SPHI</name>
<accession>A0ABQ2BG79</accession>
<reference evidence="6" key="1">
    <citation type="journal article" date="2019" name="Int. J. Syst. Evol. Microbiol.">
        <title>The Global Catalogue of Microorganisms (GCM) 10K type strain sequencing project: providing services to taxonomists for standard genome sequencing and annotation.</title>
        <authorList>
            <consortium name="The Broad Institute Genomics Platform"/>
            <consortium name="The Broad Institute Genome Sequencing Center for Infectious Disease"/>
            <person name="Wu L."/>
            <person name="Ma J."/>
        </authorList>
    </citation>
    <scope>NUCLEOTIDE SEQUENCE [LARGE SCALE GENOMIC DNA]</scope>
    <source>
        <strain evidence="6">CCM 8939</strain>
    </source>
</reference>
<keyword evidence="3" id="KW-0804">Transcription</keyword>
<evidence type="ECO:0000313" key="5">
    <source>
        <dbReference type="EMBL" id="GGI23433.1"/>
    </source>
</evidence>
<sequence>MKDKKQSDEECLQDMRHIQDTLYVISGKWKLPIIMSINNGNNRFREIARSIPKITLRMLSKELKELEMNKLIVRTVSDGSSILITYELTAYSKTLAPLIEEMKNWGKNHKAVITERAAV</sequence>
<evidence type="ECO:0000259" key="4">
    <source>
        <dbReference type="PROSITE" id="PS51118"/>
    </source>
</evidence>
<proteinExistence type="predicted"/>
<keyword evidence="1" id="KW-0805">Transcription regulation</keyword>
<dbReference type="InterPro" id="IPR002577">
    <property type="entry name" value="HTH_HxlR"/>
</dbReference>
<gene>
    <name evidence="5" type="ORF">GCM10008119_07620</name>
</gene>